<protein>
    <submittedName>
        <fullName evidence="2">Secretion protein</fullName>
    </submittedName>
</protein>
<gene>
    <name evidence="2" type="ORF">M3P09_16750</name>
</gene>
<evidence type="ECO:0000313" key="2">
    <source>
        <dbReference type="EMBL" id="MCL6296659.1"/>
    </source>
</evidence>
<comment type="caution">
    <text evidence="2">The sequence shown here is derived from an EMBL/GenBank/DDBJ whole genome shotgun (WGS) entry which is preliminary data.</text>
</comment>
<evidence type="ECO:0000256" key="1">
    <source>
        <dbReference type="SAM" id="SignalP"/>
    </source>
</evidence>
<dbReference type="EMBL" id="JAMFLZ010000010">
    <property type="protein sequence ID" value="MCL6296659.1"/>
    <property type="molecule type" value="Genomic_DNA"/>
</dbReference>
<sequence>MKRLYFLSLLIIFSTLSYAQLSVRNSAYVFVNDEIVFVENDVNLNEAASTIYLRNQGQLIQGTGTETAATKNSGIGELSVYQNGNVGVHEYNYWCSPIASKTSSTVNNPFGISLLNDITGLTTATPATYIFANYNGSASPLN</sequence>
<keyword evidence="1" id="KW-0732">Signal</keyword>
<keyword evidence="3" id="KW-1185">Reference proteome</keyword>
<evidence type="ECO:0000313" key="3">
    <source>
        <dbReference type="Proteomes" id="UP001165381"/>
    </source>
</evidence>
<dbReference type="Proteomes" id="UP001165381">
    <property type="component" value="Unassembled WGS sequence"/>
</dbReference>
<reference evidence="2" key="1">
    <citation type="submission" date="2022-05" db="EMBL/GenBank/DDBJ databases">
        <authorList>
            <person name="Park J.-S."/>
        </authorList>
    </citation>
    <scope>NUCLEOTIDE SEQUENCE</scope>
    <source>
        <strain evidence="2">2012CJ34-3</strain>
    </source>
</reference>
<accession>A0ABT0QK61</accession>
<organism evidence="2 3">
    <name type="scientific">Jejuia spongiicola</name>
    <dbReference type="NCBI Taxonomy" id="2942207"/>
    <lineage>
        <taxon>Bacteria</taxon>
        <taxon>Pseudomonadati</taxon>
        <taxon>Bacteroidota</taxon>
        <taxon>Flavobacteriia</taxon>
        <taxon>Flavobacteriales</taxon>
        <taxon>Flavobacteriaceae</taxon>
        <taxon>Jejuia</taxon>
    </lineage>
</organism>
<proteinExistence type="predicted"/>
<feature type="non-terminal residue" evidence="2">
    <location>
        <position position="142"/>
    </location>
</feature>
<feature type="signal peptide" evidence="1">
    <location>
        <begin position="1"/>
        <end position="19"/>
    </location>
</feature>
<feature type="chain" id="PRO_5045371026" evidence="1">
    <location>
        <begin position="20"/>
        <end position="142"/>
    </location>
</feature>
<name>A0ABT0QK61_9FLAO</name>